<dbReference type="AlphaFoldDB" id="A0AAQ3U584"/>
<evidence type="ECO:0000313" key="1">
    <source>
        <dbReference type="EMBL" id="WVZ85593.1"/>
    </source>
</evidence>
<dbReference type="EMBL" id="CP144751">
    <property type="protein sequence ID" value="WVZ85593.1"/>
    <property type="molecule type" value="Genomic_DNA"/>
</dbReference>
<name>A0AAQ3U584_PASNO</name>
<evidence type="ECO:0000313" key="2">
    <source>
        <dbReference type="Proteomes" id="UP001341281"/>
    </source>
</evidence>
<gene>
    <name evidence="1" type="ORF">U9M48_032502</name>
</gene>
<sequence>MGLHPSKLRPTAHKCPPCGRAAGSCIVSLPLSAQAQARRTAAAGKEPTTGSGSRFWRRNQRRCLASVRPSLSFSAPALLFSAPYCFAVPSSPLHTGAIAIPIPVGWWANAIFLHTGSHP</sequence>
<organism evidence="1 2">
    <name type="scientific">Paspalum notatum var. saurae</name>
    <dbReference type="NCBI Taxonomy" id="547442"/>
    <lineage>
        <taxon>Eukaryota</taxon>
        <taxon>Viridiplantae</taxon>
        <taxon>Streptophyta</taxon>
        <taxon>Embryophyta</taxon>
        <taxon>Tracheophyta</taxon>
        <taxon>Spermatophyta</taxon>
        <taxon>Magnoliopsida</taxon>
        <taxon>Liliopsida</taxon>
        <taxon>Poales</taxon>
        <taxon>Poaceae</taxon>
        <taxon>PACMAD clade</taxon>
        <taxon>Panicoideae</taxon>
        <taxon>Andropogonodae</taxon>
        <taxon>Paspaleae</taxon>
        <taxon>Paspalinae</taxon>
        <taxon>Paspalum</taxon>
    </lineage>
</organism>
<dbReference type="Proteomes" id="UP001341281">
    <property type="component" value="Chromosome 07"/>
</dbReference>
<keyword evidence="2" id="KW-1185">Reference proteome</keyword>
<proteinExistence type="predicted"/>
<accession>A0AAQ3U584</accession>
<protein>
    <submittedName>
        <fullName evidence="1">Uncharacterized protein</fullName>
    </submittedName>
</protein>
<reference evidence="1 2" key="1">
    <citation type="submission" date="2024-02" db="EMBL/GenBank/DDBJ databases">
        <title>High-quality chromosome-scale genome assembly of Pensacola bahiagrass (Paspalum notatum Flugge var. saurae).</title>
        <authorList>
            <person name="Vega J.M."/>
            <person name="Podio M."/>
            <person name="Orjuela J."/>
            <person name="Siena L.A."/>
            <person name="Pessino S.C."/>
            <person name="Combes M.C."/>
            <person name="Mariac C."/>
            <person name="Albertini E."/>
            <person name="Pupilli F."/>
            <person name="Ortiz J.P.A."/>
            <person name="Leblanc O."/>
        </authorList>
    </citation>
    <scope>NUCLEOTIDE SEQUENCE [LARGE SCALE GENOMIC DNA]</scope>
    <source>
        <strain evidence="1">R1</strain>
        <tissue evidence="1">Leaf</tissue>
    </source>
</reference>